<organism evidence="9 10">
    <name type="scientific">Roseivivax isoporae LMG 25204</name>
    <dbReference type="NCBI Taxonomy" id="1449351"/>
    <lineage>
        <taxon>Bacteria</taxon>
        <taxon>Pseudomonadati</taxon>
        <taxon>Pseudomonadota</taxon>
        <taxon>Alphaproteobacteria</taxon>
        <taxon>Rhodobacterales</taxon>
        <taxon>Roseobacteraceae</taxon>
        <taxon>Roseivivax</taxon>
    </lineage>
</organism>
<dbReference type="Pfam" id="PF00158">
    <property type="entry name" value="Sigma54_activat"/>
    <property type="match status" value="1"/>
</dbReference>
<dbReference type="Proteomes" id="UP000023430">
    <property type="component" value="Unassembled WGS sequence"/>
</dbReference>
<keyword evidence="4" id="KW-0805">Transcription regulation</keyword>
<evidence type="ECO:0000256" key="2">
    <source>
        <dbReference type="ARBA" id="ARBA00022840"/>
    </source>
</evidence>
<feature type="modified residue" description="4-aspartylphosphate" evidence="6">
    <location>
        <position position="54"/>
    </location>
</feature>
<name>X7FCQ7_9RHOB</name>
<dbReference type="GO" id="GO:0006355">
    <property type="term" value="P:regulation of DNA-templated transcription"/>
    <property type="evidence" value="ECO:0007669"/>
    <property type="project" value="InterPro"/>
</dbReference>
<dbReference type="SUPFAM" id="SSF52540">
    <property type="entry name" value="P-loop containing nucleoside triphosphate hydrolases"/>
    <property type="match status" value="1"/>
</dbReference>
<dbReference type="SMART" id="SM00382">
    <property type="entry name" value="AAA"/>
    <property type="match status" value="1"/>
</dbReference>
<dbReference type="InterPro" id="IPR011006">
    <property type="entry name" value="CheY-like_superfamily"/>
</dbReference>
<keyword evidence="6" id="KW-0597">Phosphoprotein</keyword>
<dbReference type="Gene3D" id="1.10.8.60">
    <property type="match status" value="1"/>
</dbReference>
<dbReference type="PATRIC" id="fig|1449351.3.peg.647"/>
<dbReference type="STRING" id="1449351.RISW2_13045"/>
<evidence type="ECO:0000259" key="8">
    <source>
        <dbReference type="PROSITE" id="PS50110"/>
    </source>
</evidence>
<dbReference type="Gene3D" id="1.10.10.60">
    <property type="entry name" value="Homeodomain-like"/>
    <property type="match status" value="1"/>
</dbReference>
<dbReference type="OrthoDB" id="9802388at2"/>
<dbReference type="Pfam" id="PF00072">
    <property type="entry name" value="Response_reg"/>
    <property type="match status" value="1"/>
</dbReference>
<dbReference type="Gene3D" id="3.40.50.300">
    <property type="entry name" value="P-loop containing nucleotide triphosphate hydrolases"/>
    <property type="match status" value="1"/>
</dbReference>
<dbReference type="GO" id="GO:0043565">
    <property type="term" value="F:sequence-specific DNA binding"/>
    <property type="evidence" value="ECO:0007669"/>
    <property type="project" value="InterPro"/>
</dbReference>
<evidence type="ECO:0000256" key="4">
    <source>
        <dbReference type="ARBA" id="ARBA00023015"/>
    </source>
</evidence>
<dbReference type="GO" id="GO:0000160">
    <property type="term" value="P:phosphorelay signal transduction system"/>
    <property type="evidence" value="ECO:0007669"/>
    <property type="project" value="UniProtKB-KW"/>
</dbReference>
<reference evidence="9 10" key="1">
    <citation type="submission" date="2014-01" db="EMBL/GenBank/DDBJ databases">
        <title>Roseivivax isoporae LMG 25204 Genome Sequencing.</title>
        <authorList>
            <person name="Lai Q."/>
            <person name="Li G."/>
            <person name="Shao Z."/>
        </authorList>
    </citation>
    <scope>NUCLEOTIDE SEQUENCE [LARGE SCALE GENOMIC DNA]</scope>
    <source>
        <strain evidence="9 10">LMG 25204</strain>
    </source>
</reference>
<dbReference type="InterPro" id="IPR002078">
    <property type="entry name" value="Sigma_54_int"/>
</dbReference>
<evidence type="ECO:0000313" key="10">
    <source>
        <dbReference type="Proteomes" id="UP000023430"/>
    </source>
</evidence>
<dbReference type="CDD" id="cd00009">
    <property type="entry name" value="AAA"/>
    <property type="match status" value="1"/>
</dbReference>
<evidence type="ECO:0000256" key="5">
    <source>
        <dbReference type="ARBA" id="ARBA00023163"/>
    </source>
</evidence>
<dbReference type="Gene3D" id="3.40.50.2300">
    <property type="match status" value="1"/>
</dbReference>
<dbReference type="Pfam" id="PF02954">
    <property type="entry name" value="HTH_8"/>
    <property type="match status" value="1"/>
</dbReference>
<keyword evidence="10" id="KW-1185">Reference proteome</keyword>
<dbReference type="SMART" id="SM00448">
    <property type="entry name" value="REC"/>
    <property type="match status" value="1"/>
</dbReference>
<dbReference type="PRINTS" id="PR01590">
    <property type="entry name" value="HTHFIS"/>
</dbReference>
<keyword evidence="2" id="KW-0067">ATP-binding</keyword>
<protein>
    <submittedName>
        <fullName evidence="9">Fis family transcriptional regulator</fullName>
    </submittedName>
</protein>
<dbReference type="GO" id="GO:0005524">
    <property type="term" value="F:ATP binding"/>
    <property type="evidence" value="ECO:0007669"/>
    <property type="project" value="UniProtKB-KW"/>
</dbReference>
<dbReference type="InterPro" id="IPR058031">
    <property type="entry name" value="AAA_lid_NorR"/>
</dbReference>
<accession>X7FCQ7</accession>
<feature type="domain" description="Sigma-54 factor interaction" evidence="7">
    <location>
        <begin position="141"/>
        <end position="361"/>
    </location>
</feature>
<keyword evidence="5" id="KW-0804">Transcription</keyword>
<dbReference type="RefSeq" id="WP_043766452.1">
    <property type="nucleotide sequence ID" value="NZ_JAME01000003.1"/>
</dbReference>
<evidence type="ECO:0000256" key="1">
    <source>
        <dbReference type="ARBA" id="ARBA00022741"/>
    </source>
</evidence>
<dbReference type="InterPro" id="IPR027417">
    <property type="entry name" value="P-loop_NTPase"/>
</dbReference>
<evidence type="ECO:0000259" key="7">
    <source>
        <dbReference type="PROSITE" id="PS50045"/>
    </source>
</evidence>
<dbReference type="SUPFAM" id="SSF52172">
    <property type="entry name" value="CheY-like"/>
    <property type="match status" value="1"/>
</dbReference>
<evidence type="ECO:0000256" key="6">
    <source>
        <dbReference type="PROSITE-ProRule" id="PRU00169"/>
    </source>
</evidence>
<dbReference type="InterPro" id="IPR002197">
    <property type="entry name" value="HTH_Fis"/>
</dbReference>
<dbReference type="AlphaFoldDB" id="X7FCQ7"/>
<dbReference type="InterPro" id="IPR001789">
    <property type="entry name" value="Sig_transdc_resp-reg_receiver"/>
</dbReference>
<dbReference type="PANTHER" id="PTHR32071">
    <property type="entry name" value="TRANSCRIPTIONAL REGULATORY PROTEIN"/>
    <property type="match status" value="1"/>
</dbReference>
<gene>
    <name evidence="9" type="ORF">RISW2_13045</name>
</gene>
<sequence length="437" mass="46502">MSGARIFVVDDDPDHLDGLCDLISAVGHATQAFADARAARDAAVAAPPDLVLTDLRMPGLDGIGLLDALAEAGIDVPVVLLTGHGDVGHAVRAMRRGAEDFLEKPYDAEHLMSVIARALKTGRLKAEVARLQSRLEAQGDFIGDSRLMAALRRTLAEIAPLDIDVVLTGETGTGKELAARLLHRRSPRGDGPFVVVNCATLPEAGAERVLFGDGGAARPGLVAAADGGTLFLDQIDTLPLALQPKLLRVLQTRLLEAEDGPRSLDFRVVASTAEPLRAAIRTGSFREDLYYRIAGFEVTLPALREVPADIPQLFDHFVAAAAARHGRDAPPVTFRDRKALQAHHWPGNAHELRIVANRHVLGLAAPAARPDADGLVRAAGAGQSLRDLVAAFEAQEIARVLDQCNGNTEAAARALGLPRRTLNDKIARSPLLAPRKP</sequence>
<keyword evidence="3" id="KW-0902">Two-component regulatory system</keyword>
<dbReference type="InterPro" id="IPR009057">
    <property type="entry name" value="Homeodomain-like_sf"/>
</dbReference>
<keyword evidence="1" id="KW-0547">Nucleotide-binding</keyword>
<dbReference type="EMBL" id="JAME01000003">
    <property type="protein sequence ID" value="ETX30585.1"/>
    <property type="molecule type" value="Genomic_DNA"/>
</dbReference>
<comment type="caution">
    <text evidence="9">The sequence shown here is derived from an EMBL/GenBank/DDBJ whole genome shotgun (WGS) entry which is preliminary data.</text>
</comment>
<dbReference type="PROSITE" id="PS50045">
    <property type="entry name" value="SIGMA54_INTERACT_4"/>
    <property type="match status" value="1"/>
</dbReference>
<dbReference type="Pfam" id="PF25601">
    <property type="entry name" value="AAA_lid_14"/>
    <property type="match status" value="1"/>
</dbReference>
<dbReference type="PROSITE" id="PS50110">
    <property type="entry name" value="RESPONSE_REGULATORY"/>
    <property type="match status" value="1"/>
</dbReference>
<dbReference type="InterPro" id="IPR003593">
    <property type="entry name" value="AAA+_ATPase"/>
</dbReference>
<dbReference type="eggNOG" id="COG2204">
    <property type="taxonomic scope" value="Bacteria"/>
</dbReference>
<dbReference type="PANTHER" id="PTHR32071:SF57">
    <property type="entry name" value="C4-DICARBOXYLATE TRANSPORT TRANSCRIPTIONAL REGULATORY PROTEIN DCTD"/>
    <property type="match status" value="1"/>
</dbReference>
<proteinExistence type="predicted"/>
<evidence type="ECO:0000256" key="3">
    <source>
        <dbReference type="ARBA" id="ARBA00023012"/>
    </source>
</evidence>
<feature type="domain" description="Response regulatory" evidence="8">
    <location>
        <begin position="5"/>
        <end position="119"/>
    </location>
</feature>
<dbReference type="SUPFAM" id="SSF46689">
    <property type="entry name" value="Homeodomain-like"/>
    <property type="match status" value="1"/>
</dbReference>
<evidence type="ECO:0000313" key="9">
    <source>
        <dbReference type="EMBL" id="ETX30585.1"/>
    </source>
</evidence>